<sequence>MSPPLPVVRYEQETAGSAETHRERWAGRGGARPAAVVEPVAGDQISDAVEVPRRAATSPDGRALVVAQEDVAAQEPPCLLADGVGRERQPDGVRLQMAVPDRGLDR</sequence>
<keyword evidence="3" id="KW-1185">Reference proteome</keyword>
<dbReference type="RefSeq" id="WP_220650951.1">
    <property type="nucleotide sequence ID" value="NZ_CP080647.1"/>
</dbReference>
<name>A0ABX8Y3G6_9ACTN</name>
<dbReference type="Proteomes" id="UP000827138">
    <property type="component" value="Chromosome"/>
</dbReference>
<feature type="region of interest" description="Disordered" evidence="1">
    <location>
        <begin position="1"/>
        <end position="33"/>
    </location>
</feature>
<evidence type="ECO:0000313" key="3">
    <source>
        <dbReference type="Proteomes" id="UP000827138"/>
    </source>
</evidence>
<proteinExistence type="predicted"/>
<reference evidence="2 3" key="1">
    <citation type="submission" date="2021-08" db="EMBL/GenBank/DDBJ databases">
        <authorList>
            <person name="Ping M."/>
        </authorList>
    </citation>
    <scope>NUCLEOTIDE SEQUENCE [LARGE SCALE GENOMIC DNA]</scope>
    <source>
        <strain evidence="2 3">MG28</strain>
    </source>
</reference>
<evidence type="ECO:0000256" key="1">
    <source>
        <dbReference type="SAM" id="MobiDB-lite"/>
    </source>
</evidence>
<accession>A0ABX8Y3G6</accession>
<protein>
    <submittedName>
        <fullName evidence="2">Uncharacterized protein</fullName>
    </submittedName>
</protein>
<dbReference type="EMBL" id="CP080647">
    <property type="protein sequence ID" value="QYX82410.1"/>
    <property type="molecule type" value="Genomic_DNA"/>
</dbReference>
<evidence type="ECO:0000313" key="2">
    <source>
        <dbReference type="EMBL" id="QYX82410.1"/>
    </source>
</evidence>
<organism evidence="2 3">
    <name type="scientific">Streptomyces akebiae</name>
    <dbReference type="NCBI Taxonomy" id="2865673"/>
    <lineage>
        <taxon>Bacteria</taxon>
        <taxon>Bacillati</taxon>
        <taxon>Actinomycetota</taxon>
        <taxon>Actinomycetes</taxon>
        <taxon>Kitasatosporales</taxon>
        <taxon>Streptomycetaceae</taxon>
        <taxon>Streptomyces</taxon>
    </lineage>
</organism>
<gene>
    <name evidence="2" type="ORF">K1J60_42940</name>
</gene>